<accession>A0A4R4ZRX4</accession>
<name>A0A4R4ZRX4_9ACTN</name>
<keyword evidence="2" id="KW-1185">Reference proteome</keyword>
<dbReference type="RefSeq" id="WP_132167004.1">
    <property type="nucleotide sequence ID" value="NZ_SMKX01000022.1"/>
</dbReference>
<evidence type="ECO:0000313" key="2">
    <source>
        <dbReference type="Proteomes" id="UP000295124"/>
    </source>
</evidence>
<proteinExistence type="predicted"/>
<protein>
    <submittedName>
        <fullName evidence="1">Uncharacterized protein</fullName>
    </submittedName>
</protein>
<dbReference type="OrthoDB" id="3797542at2"/>
<dbReference type="Proteomes" id="UP000295124">
    <property type="component" value="Unassembled WGS sequence"/>
</dbReference>
<organism evidence="1 2">
    <name type="scientific">Kribbella antibiotica</name>
    <dbReference type="NCBI Taxonomy" id="190195"/>
    <lineage>
        <taxon>Bacteria</taxon>
        <taxon>Bacillati</taxon>
        <taxon>Actinomycetota</taxon>
        <taxon>Actinomycetes</taxon>
        <taxon>Propionibacteriales</taxon>
        <taxon>Kribbellaceae</taxon>
        <taxon>Kribbella</taxon>
    </lineage>
</organism>
<comment type="caution">
    <text evidence="1">The sequence shown here is derived from an EMBL/GenBank/DDBJ whole genome shotgun (WGS) entry which is preliminary data.</text>
</comment>
<dbReference type="EMBL" id="SMKX01000022">
    <property type="protein sequence ID" value="TDD60679.1"/>
    <property type="molecule type" value="Genomic_DNA"/>
</dbReference>
<reference evidence="1 2" key="1">
    <citation type="submission" date="2019-03" db="EMBL/GenBank/DDBJ databases">
        <title>Draft genome sequences of novel Actinobacteria.</title>
        <authorList>
            <person name="Sahin N."/>
            <person name="Ay H."/>
            <person name="Saygin H."/>
        </authorList>
    </citation>
    <scope>NUCLEOTIDE SEQUENCE [LARGE SCALE GENOMIC DNA]</scope>
    <source>
        <strain evidence="1 2">JCM 13523</strain>
    </source>
</reference>
<dbReference type="AlphaFoldDB" id="A0A4R4ZRX4"/>
<evidence type="ECO:0000313" key="1">
    <source>
        <dbReference type="EMBL" id="TDD60679.1"/>
    </source>
</evidence>
<gene>
    <name evidence="1" type="ORF">E1263_10410</name>
</gene>
<sequence>MTRSDEEVQTALEDLFAGFETLIASGQETSHVVRRMVAVTDTAAEPGVWREALAEELLEYLRRMAPEDDDEWTASALSCLDAVCELVRISPRPEMAWALIVRATSTKKIRGVEDLTWIIEHADQIDRETVADAYLERARSRPESEVSAAVDDWTTAFAMVTEPEDQIGCAVNLAIAYADLEQPIAEAEWSWQAAILVEISEPSPDLDLLQEAYAAQFRAVEYLHRIDGSAKRMRPLLDRMLSRSGWAPDGLLPPHIHIVAAGICIQDNDAAAALVQLNLGEHRLGEVEPYFQAEWLLCQMECAVMRSDSRTGEHFARRAWPLIEVVDDEEQRTRFRYVIAGLGTVTGPWSMPGDDLAAVRMLSSVLTRMRAGTGGQEEIELLDCAIQDFDPMLQAHLMIAAYALRARINSALGRVADAADDLHTGRVLLTEIEADPPGGFPRGISTMLEQSEAIVEVVRGHPEAGALRLDEIWRAELEAGAHSAAIGAALAAGQLWLSHVPRPHQAVESAVAALTIAQELRYARGDSKDRSALATYVMTGHALAIEAVSRLGDCRLMAELLEVIRAQSVPYVSDDPGVASGPLESMLTEALSGEYPVPEDEQRSSAVLLSPPPLIVMPWGSVAMAPWLQYDEIAERPTGRLVLADL</sequence>